<dbReference type="EMBL" id="JBGOSP010000001">
    <property type="protein sequence ID" value="MFA3835111.1"/>
    <property type="molecule type" value="Genomic_DNA"/>
</dbReference>
<keyword evidence="2" id="KW-0238">DNA-binding</keyword>
<dbReference type="InterPro" id="IPR019888">
    <property type="entry name" value="Tscrpt_reg_AsnC-like"/>
</dbReference>
<evidence type="ECO:0000256" key="3">
    <source>
        <dbReference type="ARBA" id="ARBA00023163"/>
    </source>
</evidence>
<keyword evidence="1" id="KW-0805">Transcription regulation</keyword>
<evidence type="ECO:0000313" key="7">
    <source>
        <dbReference type="Proteomes" id="UP001571476"/>
    </source>
</evidence>
<evidence type="ECO:0000313" key="6">
    <source>
        <dbReference type="EMBL" id="MFA3835111.1"/>
    </source>
</evidence>
<dbReference type="PANTHER" id="PTHR30154">
    <property type="entry name" value="LEUCINE-RESPONSIVE REGULATORY PROTEIN"/>
    <property type="match status" value="1"/>
</dbReference>
<organism evidence="6 7">
    <name type="scientific">Streptomyces aureus</name>
    <dbReference type="NCBI Taxonomy" id="193461"/>
    <lineage>
        <taxon>Bacteria</taxon>
        <taxon>Bacillati</taxon>
        <taxon>Actinomycetota</taxon>
        <taxon>Actinomycetes</taxon>
        <taxon>Kitasatosporales</taxon>
        <taxon>Streptomycetaceae</taxon>
        <taxon>Streptomyces</taxon>
    </lineage>
</organism>
<protein>
    <submittedName>
        <fullName evidence="6">Lrp/AsnC family transcriptional regulator</fullName>
    </submittedName>
</protein>
<dbReference type="SUPFAM" id="SSF46785">
    <property type="entry name" value="Winged helix' DNA-binding domain"/>
    <property type="match status" value="1"/>
</dbReference>
<evidence type="ECO:0000259" key="5">
    <source>
        <dbReference type="Pfam" id="PF13404"/>
    </source>
</evidence>
<evidence type="ECO:0000256" key="2">
    <source>
        <dbReference type="ARBA" id="ARBA00023125"/>
    </source>
</evidence>
<dbReference type="InterPro" id="IPR000485">
    <property type="entry name" value="AsnC-type_HTH_dom"/>
</dbReference>
<dbReference type="Proteomes" id="UP001571476">
    <property type="component" value="Unassembled WGS sequence"/>
</dbReference>
<feature type="domain" description="HTH asnC-type" evidence="5">
    <location>
        <begin position="190"/>
        <end position="226"/>
    </location>
</feature>
<dbReference type="InterPro" id="IPR019887">
    <property type="entry name" value="Tscrpt_reg_AsnC/Lrp_C"/>
</dbReference>
<gene>
    <name evidence="6" type="ORF">ACEG43_02745</name>
</gene>
<dbReference type="InterPro" id="IPR036390">
    <property type="entry name" value="WH_DNA-bd_sf"/>
</dbReference>
<dbReference type="Gene3D" id="3.30.70.920">
    <property type="match status" value="2"/>
</dbReference>
<dbReference type="PANTHER" id="PTHR30154:SF34">
    <property type="entry name" value="TRANSCRIPTIONAL REGULATOR AZLB"/>
    <property type="match status" value="1"/>
</dbReference>
<evidence type="ECO:0000259" key="4">
    <source>
        <dbReference type="Pfam" id="PF01037"/>
    </source>
</evidence>
<sequence length="349" mass="37896">MPDSSPEASPGHRDAAAGSLQESDLALIEALQHSPRAPWSQIGPALGVDATSVARRWHRLVGQGLAWLTAYPSASTTSFAYVDVRCRPNTVDEVTRHLCALPQVLSVEEVTGDFDLLLTVAAPTPAALAALVRRDLPTAPGVEATAIHLGLRLYQEGSGWRMRALDRQQRSLLVPPQRPTRRSLTGATADAALIAALGRDGRRSHQELARDLGVSEATVRRRLQRLMETRSVHFRCDFAQGAAGWPLTATYRIDLPADRLTAAARALGLMPEVRLCSAVSGTAGFLVIAWLRTTEDVTGFEAHMCEQLPDLRVLDRTVTLITAKRMGRLLDPHGRAVGHVPWDDLSTTL</sequence>
<feature type="domain" description="Transcription regulator AsnC/Lrp ligand binding" evidence="4">
    <location>
        <begin position="82"/>
        <end position="149"/>
    </location>
</feature>
<dbReference type="SUPFAM" id="SSF54909">
    <property type="entry name" value="Dimeric alpha+beta barrel"/>
    <property type="match status" value="2"/>
</dbReference>
<keyword evidence="7" id="KW-1185">Reference proteome</keyword>
<dbReference type="Pfam" id="PF01037">
    <property type="entry name" value="AsnC_trans_reg"/>
    <property type="match status" value="1"/>
</dbReference>
<name>A0ABV4SCR5_9ACTN</name>
<evidence type="ECO:0000256" key="1">
    <source>
        <dbReference type="ARBA" id="ARBA00023015"/>
    </source>
</evidence>
<keyword evidence="3" id="KW-0804">Transcription</keyword>
<dbReference type="RefSeq" id="WP_372561143.1">
    <property type="nucleotide sequence ID" value="NZ_JBGOSP010000001.1"/>
</dbReference>
<comment type="caution">
    <text evidence="6">The sequence shown here is derived from an EMBL/GenBank/DDBJ whole genome shotgun (WGS) entry which is preliminary data.</text>
</comment>
<reference evidence="6 7" key="1">
    <citation type="submission" date="2024-08" db="EMBL/GenBank/DDBJ databases">
        <title>Genome sequence of Streptomyces aureus CACIA-1.46HGO.</title>
        <authorList>
            <person name="Evangelista-Martinez Z."/>
        </authorList>
    </citation>
    <scope>NUCLEOTIDE SEQUENCE [LARGE SCALE GENOMIC DNA]</scope>
    <source>
        <strain evidence="6 7">CACIA-1.46HGO</strain>
    </source>
</reference>
<dbReference type="InterPro" id="IPR036388">
    <property type="entry name" value="WH-like_DNA-bd_sf"/>
</dbReference>
<dbReference type="InterPro" id="IPR011008">
    <property type="entry name" value="Dimeric_a/b-barrel"/>
</dbReference>
<dbReference type="PRINTS" id="PR00033">
    <property type="entry name" value="HTHASNC"/>
</dbReference>
<dbReference type="SMART" id="SM00344">
    <property type="entry name" value="HTH_ASNC"/>
    <property type="match status" value="2"/>
</dbReference>
<feature type="domain" description="HTH asnC-type" evidence="5">
    <location>
        <begin position="22"/>
        <end position="60"/>
    </location>
</feature>
<proteinExistence type="predicted"/>
<accession>A0ABV4SCR5</accession>
<dbReference type="Pfam" id="PF13404">
    <property type="entry name" value="HTH_AsnC-type"/>
    <property type="match status" value="2"/>
</dbReference>
<dbReference type="Gene3D" id="1.10.10.10">
    <property type="entry name" value="Winged helix-like DNA-binding domain superfamily/Winged helix DNA-binding domain"/>
    <property type="match status" value="2"/>
</dbReference>